<proteinExistence type="predicted"/>
<keyword evidence="1" id="KW-0812">Transmembrane</keyword>
<comment type="caution">
    <text evidence="2">The sequence shown here is derived from an EMBL/GenBank/DDBJ whole genome shotgun (WGS) entry which is preliminary data.</text>
</comment>
<dbReference type="EMBL" id="JYDO01000027">
    <property type="protein sequence ID" value="KRZ76546.1"/>
    <property type="molecule type" value="Genomic_DNA"/>
</dbReference>
<evidence type="ECO:0000256" key="1">
    <source>
        <dbReference type="SAM" id="Phobius"/>
    </source>
</evidence>
<protein>
    <recommendedName>
        <fullName evidence="4">PiggyBac transposable element-derived protein domain-containing protein</fullName>
    </recommendedName>
</protein>
<name>A0A0V1MXP9_9BILA</name>
<evidence type="ECO:0008006" key="4">
    <source>
        <dbReference type="Google" id="ProtNLM"/>
    </source>
</evidence>
<organism evidence="2 3">
    <name type="scientific">Trichinella papuae</name>
    <dbReference type="NCBI Taxonomy" id="268474"/>
    <lineage>
        <taxon>Eukaryota</taxon>
        <taxon>Metazoa</taxon>
        <taxon>Ecdysozoa</taxon>
        <taxon>Nematoda</taxon>
        <taxon>Enoplea</taxon>
        <taxon>Dorylaimia</taxon>
        <taxon>Trichinellida</taxon>
        <taxon>Trichinellidae</taxon>
        <taxon>Trichinella</taxon>
    </lineage>
</organism>
<dbReference type="AlphaFoldDB" id="A0A0V1MXP9"/>
<dbReference type="STRING" id="268474.A0A0V1MXP9"/>
<feature type="transmembrane region" description="Helical" evidence="1">
    <location>
        <begin position="105"/>
        <end position="132"/>
    </location>
</feature>
<evidence type="ECO:0000313" key="3">
    <source>
        <dbReference type="Proteomes" id="UP000054843"/>
    </source>
</evidence>
<evidence type="ECO:0000313" key="2">
    <source>
        <dbReference type="EMBL" id="KRZ76546.1"/>
    </source>
</evidence>
<dbReference type="Proteomes" id="UP000054843">
    <property type="component" value="Unassembled WGS sequence"/>
</dbReference>
<reference evidence="2 3" key="1">
    <citation type="submission" date="2015-01" db="EMBL/GenBank/DDBJ databases">
        <title>Evolution of Trichinella species and genotypes.</title>
        <authorList>
            <person name="Korhonen P.K."/>
            <person name="Edoardo P."/>
            <person name="Giuseppe L.R."/>
            <person name="Gasser R.B."/>
        </authorList>
    </citation>
    <scope>NUCLEOTIDE SEQUENCE [LARGE SCALE GENOMIC DNA]</scope>
    <source>
        <strain evidence="2">ISS1980</strain>
    </source>
</reference>
<keyword evidence="1" id="KW-0472">Membrane</keyword>
<keyword evidence="1" id="KW-1133">Transmembrane helix</keyword>
<accession>A0A0V1MXP9</accession>
<keyword evidence="3" id="KW-1185">Reference proteome</keyword>
<gene>
    <name evidence="2" type="ORF">T10_4857</name>
</gene>
<sequence>MLLFICFALRQYHANNMEECITITRQTAKHVRLDNMLIVRPLHRIGNAGFVTVAELSTQRTDCTILDEANNYKPAVIFYYNQCKSALEMLDKMVKEYSIRQGSRWWPVVLFMNIFDIAALNVFIIYSIHLALVKRRID</sequence>